<dbReference type="Proteomes" id="UP000019678">
    <property type="component" value="Unassembled WGS sequence"/>
</dbReference>
<protein>
    <submittedName>
        <fullName evidence="2">Uncharacterized protein</fullName>
    </submittedName>
</protein>
<name>A0A017T6I3_9BACT</name>
<evidence type="ECO:0000313" key="3">
    <source>
        <dbReference type="Proteomes" id="UP000019678"/>
    </source>
</evidence>
<feature type="compositionally biased region" description="Basic and acidic residues" evidence="1">
    <location>
        <begin position="253"/>
        <end position="276"/>
    </location>
</feature>
<keyword evidence="3" id="KW-1185">Reference proteome</keyword>
<reference evidence="2 3" key="1">
    <citation type="submission" date="2013-05" db="EMBL/GenBank/DDBJ databases">
        <title>Genome assembly of Chondromyces apiculatus DSM 436.</title>
        <authorList>
            <person name="Sharma G."/>
            <person name="Khatri I."/>
            <person name="Kaur C."/>
            <person name="Mayilraj S."/>
            <person name="Subramanian S."/>
        </authorList>
    </citation>
    <scope>NUCLEOTIDE SEQUENCE [LARGE SCALE GENOMIC DNA]</scope>
    <source>
        <strain evidence="2 3">DSM 436</strain>
    </source>
</reference>
<sequence>MPLHLVDGLVCERVDEALGRLRGDVQERFERIAVHLELRAAHRHGLVAGRRERRDRVHLHLAVATDLDGLIGPDGVRQPLGDPRRLVGADLQRGIVADGARLVAPHARLGVVRGHHLHVTLRVHHDLFLPGLVLEADLVVPAPAWRRVRLQGRARLALGQRVGRHDRPVVEPPRDQRPVGVPLQELDDHLPADARQHHRARGLHLGDPDPARRLVVLHLAAIPAELDLAAPVLVGVDRLLRRPFGRHHGGRLRPLDDGHGRLARRPELRGDGEQPRAHHVRGPVRARARARAIPARLAAGMRALPLATVHVAVVRREHEVLPAGLVGVGDRELLPHRDPRAVGVDLDRAPQHLLLLEARLGEPLPFFRLPVPAGVVVDLQPRPLLALLCGGEVEPWPLEVVVAQGELPGAHPLLPAQHVDRVARVGERGALAQRQLRRAADRPRGGAVVGEDELLPGRGRLHEAVDALVLAEPRDEGQRALLVLHAVRPLRVAPREPPLHPVDLVALKHVGDDLLHRHVLVDARVHAPIEQVKRRDQAQQVVPAQVAHALVGPTEHRGCLDEAGEHPRLVARDAERERRRHPQEIAWIQVPVDVRVHLDHEGPPCLVDGVEGRDPRGGGVADGEMDLEIACHRRLLSCR</sequence>
<accession>A0A017T6I3</accession>
<proteinExistence type="predicted"/>
<dbReference type="AlphaFoldDB" id="A0A017T6I3"/>
<feature type="region of interest" description="Disordered" evidence="1">
    <location>
        <begin position="251"/>
        <end position="285"/>
    </location>
</feature>
<organism evidence="2 3">
    <name type="scientific">Chondromyces apiculatus DSM 436</name>
    <dbReference type="NCBI Taxonomy" id="1192034"/>
    <lineage>
        <taxon>Bacteria</taxon>
        <taxon>Pseudomonadati</taxon>
        <taxon>Myxococcota</taxon>
        <taxon>Polyangia</taxon>
        <taxon>Polyangiales</taxon>
        <taxon>Polyangiaceae</taxon>
        <taxon>Chondromyces</taxon>
    </lineage>
</organism>
<gene>
    <name evidence="2" type="ORF">CAP_4658</name>
</gene>
<evidence type="ECO:0000256" key="1">
    <source>
        <dbReference type="SAM" id="MobiDB-lite"/>
    </source>
</evidence>
<comment type="caution">
    <text evidence="2">The sequence shown here is derived from an EMBL/GenBank/DDBJ whole genome shotgun (WGS) entry which is preliminary data.</text>
</comment>
<evidence type="ECO:0000313" key="2">
    <source>
        <dbReference type="EMBL" id="EYF04181.1"/>
    </source>
</evidence>
<dbReference type="EMBL" id="ASRX01000037">
    <property type="protein sequence ID" value="EYF04181.1"/>
    <property type="molecule type" value="Genomic_DNA"/>
</dbReference>